<sequence>MEQAQKTRGRRGNHTMSGH</sequence>
<accession>C7G2A9</accession>
<gene>
    <name evidence="1" type="primary">vpr</name>
</gene>
<organismHost>
    <name type="scientific">Homo sapiens</name>
    <name type="common">Human</name>
    <dbReference type="NCBI Taxonomy" id="9606"/>
</organismHost>
<proteinExistence type="predicted"/>
<organism evidence="1 2">
    <name type="scientific">Human immunodeficiency virus type 1</name>
    <name type="common">HIV-1</name>
    <dbReference type="NCBI Taxonomy" id="11676"/>
    <lineage>
        <taxon>Viruses</taxon>
        <taxon>Riboviria</taxon>
        <taxon>Pararnavirae</taxon>
        <taxon>Artverviricota</taxon>
        <taxon>Revtraviricetes</taxon>
        <taxon>Ortervirales</taxon>
        <taxon>Retroviridae</taxon>
        <taxon>Orthoretrovirinae</taxon>
        <taxon>Lentivirus</taxon>
        <taxon>Lentivirus humimdef1</taxon>
    </lineage>
</organism>
<evidence type="ECO:0000313" key="2">
    <source>
        <dbReference type="Proteomes" id="UP000181166"/>
    </source>
</evidence>
<evidence type="ECO:0000313" key="1">
    <source>
        <dbReference type="EMBL" id="BAH97490.1"/>
    </source>
</evidence>
<name>C7G2A9_HV1</name>
<protein>
    <submittedName>
        <fullName evidence="1">Vpr</fullName>
    </submittedName>
</protein>
<dbReference type="EMBL" id="AB485647">
    <property type="protein sequence ID" value="BAH97490.1"/>
    <property type="molecule type" value="Genomic_DNA"/>
</dbReference>
<dbReference type="Proteomes" id="UP000181166">
    <property type="component" value="Genome"/>
</dbReference>
<reference evidence="1 2" key="1">
    <citation type="submission" date="2009-02" db="EMBL/GenBank/DDBJ databases">
        <title>A comprehensive panel of infectious molecular clones derived from HIV isolates of BBI subtype infectivity panel.</title>
        <authorList>
            <person name="Takekawa N."/>
            <person name="Takeda S."/>
            <person name="Uchiyama C."/>
            <person name="Tatsumi M."/>
        </authorList>
    </citation>
    <scope>NUCLEOTIDE SEQUENCE [LARGE SCALE GENOMIC DNA]</scope>
    <source>
        <strain evidence="1">ZAM18</strain>
    </source>
</reference>